<dbReference type="EMBL" id="MZ334521">
    <property type="protein sequence ID" value="UBF22643.1"/>
    <property type="molecule type" value="Genomic_DNA"/>
</dbReference>
<name>A0AAE9BY21_9CAUD</name>
<keyword evidence="2" id="KW-1185">Reference proteome</keyword>
<dbReference type="SUPFAM" id="SSF56747">
    <property type="entry name" value="Prim-pol domain"/>
    <property type="match status" value="1"/>
</dbReference>
<gene>
    <name evidence="1" type="ORF">HRTV-25_gp62</name>
</gene>
<accession>A0AAE9BY21</accession>
<reference evidence="1" key="1">
    <citation type="submission" date="2021-05" db="EMBL/GenBank/DDBJ databases">
        <title>Diversity, taxonomy and evolution of archaeal viruses of the class Caudoviricetes.</title>
        <authorList>
            <person name="Liu Y."/>
            <person name="Demina T.A."/>
            <person name="Roux S."/>
            <person name="Aiewsakun P."/>
            <person name="Kazlauskas D."/>
            <person name="Simmonds P."/>
            <person name="Prangishvili D."/>
            <person name="Oksanen H.M."/>
            <person name="Krupovic M."/>
        </authorList>
    </citation>
    <scope>NUCLEOTIDE SEQUENCE</scope>
    <source>
        <strain evidence="1">HRTV-25/14</strain>
    </source>
</reference>
<evidence type="ECO:0000313" key="2">
    <source>
        <dbReference type="Proteomes" id="UP000827232"/>
    </source>
</evidence>
<proteinExistence type="predicted"/>
<sequence>MSDNAYPTESVEDALRAWAPTYPRRATKYQRWATSIPEAVELVLDAEESPDNWPFISTYSFPNGHTKDGNIPRIDRLFFDFDIPDTDEYRSGGNHADAWARDMSRLLVRTRKVARFLLKSENPDCWQVVLSGHKGVHIDLVFPTVEPSNGDFDQFKNGMASYADSIVEYLKDATGLDDLDKWVDVDSADLGRMRRVPNTKHLGASKAFGEDRFCVPVSLKELAEIGPADYIELTRSRRPVTKAMYATPNEKAGEVLTQRIRTAPTTARSTSSGSTVNRSRIQAYEDRANDSITVDDIPFVLSDRPCVVEFPERDDAFSHRAASHMMEMKAVTEMMEKGVPIQTMIDFLNQHPRADEEYTRERIEQYISRDYNAVTCEKVWRQADQFCLHGGCKIWVDAQEVDTNR</sequence>
<protein>
    <submittedName>
        <fullName evidence="1">DNA primase</fullName>
    </submittedName>
</protein>
<organism evidence="1 2">
    <name type="scientific">Halorubrum tailed virus 25</name>
    <dbReference type="NCBI Taxonomy" id="2878006"/>
    <lineage>
        <taxon>Viruses</taxon>
        <taxon>Duplodnaviria</taxon>
        <taxon>Heunggongvirae</taxon>
        <taxon>Uroviricota</taxon>
        <taxon>Caudoviricetes</taxon>
        <taxon>Thumleimavirales</taxon>
        <taxon>Hafunaviridae</taxon>
        <taxon>Laminvirus</taxon>
        <taxon>Laminvirus thailandense</taxon>
        <taxon>Laminvirus HRTV25</taxon>
    </lineage>
</organism>
<dbReference type="Proteomes" id="UP000827232">
    <property type="component" value="Segment"/>
</dbReference>
<evidence type="ECO:0000313" key="1">
    <source>
        <dbReference type="EMBL" id="UBF22643.1"/>
    </source>
</evidence>